<proteinExistence type="inferred from homology"/>
<dbReference type="Proteomes" id="UP000295151">
    <property type="component" value="Unassembled WGS sequence"/>
</dbReference>
<sequence length="595" mass="66155">MHEKVCWGTVAGAFRCLRLATFTTAATAGVRAETTVTALLRLRERLDRMTEQASRPVDDWWRSAVVYQVYPRSFADADGDGTGDVNGIRARLPYLADLGIDAIWISPWYPSPLLDGGYDVSDYRDINPEFGTLADADALIAEAHALGIRILIDLVPNHCSWEHPWFKAALAAGKGSPERERFWFRDSKEGGLPPTNWPAAFGGPAWQQIEDGQWYLHLFDISQPDWNWDHPDVIAEFDSILRFWFDRGIDGFRIDVADSMAKDPTLPDVPLHEDGEPTREKYVGNPFYDQPAVHTIHQRWRAIADEYAGTPQGPRVFVAEAWLSPAERLAQYVRPHELHSAFNFDVLRCAWDAKELREVIDHTTENLWAVGAPATWVLSNHDTVRHRTRYGRDQREALEGAGVVPTDLELGRRRARAAALLELALPGGAYIYQGDELGLPEVEDLPEEVLDDPTWERSGHTVRGRDGCRVPIPWSGSEPPYGFGSGDGQPWLPQPADWAPLTAEAEAADPDSHLSLYKAALRIRRAEEALGEGRLSWDSDAPAGVLSFTRDPGFRCVVNLGAGPIDLPADAEVLLSSEPLADGKLPSDATAWLKV</sequence>
<dbReference type="GO" id="GO:0009313">
    <property type="term" value="P:oligosaccharide catabolic process"/>
    <property type="evidence" value="ECO:0007669"/>
    <property type="project" value="TreeGrafter"/>
</dbReference>
<evidence type="ECO:0000313" key="4">
    <source>
        <dbReference type="Proteomes" id="UP000295151"/>
    </source>
</evidence>
<evidence type="ECO:0000256" key="1">
    <source>
        <dbReference type="ARBA" id="ARBA00008061"/>
    </source>
</evidence>
<dbReference type="InterPro" id="IPR045857">
    <property type="entry name" value="O16G_dom_2"/>
</dbReference>
<accession>A0A4R7T9Q1</accession>
<keyword evidence="4" id="KW-1185">Reference proteome</keyword>
<dbReference type="SMART" id="SM00642">
    <property type="entry name" value="Aamy"/>
    <property type="match status" value="1"/>
</dbReference>
<evidence type="ECO:0000313" key="3">
    <source>
        <dbReference type="EMBL" id="TDU88720.1"/>
    </source>
</evidence>
<feature type="domain" description="Glycosyl hydrolase family 13 catalytic" evidence="2">
    <location>
        <begin position="68"/>
        <end position="469"/>
    </location>
</feature>
<comment type="similarity">
    <text evidence="1">Belongs to the glycosyl hydrolase 13 family.</text>
</comment>
<dbReference type="Gene3D" id="3.20.20.80">
    <property type="entry name" value="Glycosidases"/>
    <property type="match status" value="1"/>
</dbReference>
<protein>
    <submittedName>
        <fullName evidence="3">Alpha-glucosidase</fullName>
    </submittedName>
</protein>
<dbReference type="SUPFAM" id="SSF51445">
    <property type="entry name" value="(Trans)glycosidases"/>
    <property type="match status" value="1"/>
</dbReference>
<dbReference type="Gene3D" id="3.90.400.10">
    <property type="entry name" value="Oligo-1,6-glucosidase, Domain 2"/>
    <property type="match status" value="1"/>
</dbReference>
<comment type="caution">
    <text evidence="3">The sequence shown here is derived from an EMBL/GenBank/DDBJ whole genome shotgun (WGS) entry which is preliminary data.</text>
</comment>
<dbReference type="InterPro" id="IPR006047">
    <property type="entry name" value="GH13_cat_dom"/>
</dbReference>
<reference evidence="3 4" key="1">
    <citation type="submission" date="2019-03" db="EMBL/GenBank/DDBJ databases">
        <title>Genomic Encyclopedia of Type Strains, Phase III (KMG-III): the genomes of soil and plant-associated and newly described type strains.</title>
        <authorList>
            <person name="Whitman W."/>
        </authorList>
    </citation>
    <scope>NUCLEOTIDE SEQUENCE [LARGE SCALE GENOMIC DNA]</scope>
    <source>
        <strain evidence="3 4">VKM Ac-2575</strain>
    </source>
</reference>
<gene>
    <name evidence="3" type="ORF">EV138_2266</name>
</gene>
<dbReference type="PANTHER" id="PTHR10357">
    <property type="entry name" value="ALPHA-AMYLASE FAMILY MEMBER"/>
    <property type="match status" value="1"/>
</dbReference>
<organism evidence="3 4">
    <name type="scientific">Kribbella voronezhensis</name>
    <dbReference type="NCBI Taxonomy" id="2512212"/>
    <lineage>
        <taxon>Bacteria</taxon>
        <taxon>Bacillati</taxon>
        <taxon>Actinomycetota</taxon>
        <taxon>Actinomycetes</taxon>
        <taxon>Propionibacteriales</taxon>
        <taxon>Kribbellaceae</taxon>
        <taxon>Kribbella</taxon>
    </lineage>
</organism>
<dbReference type="EMBL" id="SOCE01000001">
    <property type="protein sequence ID" value="TDU88720.1"/>
    <property type="molecule type" value="Genomic_DNA"/>
</dbReference>
<dbReference type="GO" id="GO:0004556">
    <property type="term" value="F:alpha-amylase activity"/>
    <property type="evidence" value="ECO:0007669"/>
    <property type="project" value="TreeGrafter"/>
</dbReference>
<dbReference type="Pfam" id="PF00128">
    <property type="entry name" value="Alpha-amylase"/>
    <property type="match status" value="1"/>
</dbReference>
<evidence type="ECO:0000259" key="2">
    <source>
        <dbReference type="SMART" id="SM00642"/>
    </source>
</evidence>
<dbReference type="CDD" id="cd11332">
    <property type="entry name" value="AmyAc_OligoGlu_TS"/>
    <property type="match status" value="1"/>
</dbReference>
<dbReference type="InterPro" id="IPR017853">
    <property type="entry name" value="GH"/>
</dbReference>
<name>A0A4R7T9Q1_9ACTN</name>
<dbReference type="AlphaFoldDB" id="A0A4R7T9Q1"/>
<dbReference type="PANTHER" id="PTHR10357:SF179">
    <property type="entry name" value="NEUTRAL AND BASIC AMINO ACID TRANSPORT PROTEIN RBAT"/>
    <property type="match status" value="1"/>
</dbReference>